<feature type="domain" description="STAS" evidence="1">
    <location>
        <begin position="1"/>
        <end position="100"/>
    </location>
</feature>
<organism evidence="2 3">
    <name type="scientific">Nocardioides euryhalodurans</name>
    <dbReference type="NCBI Taxonomy" id="2518370"/>
    <lineage>
        <taxon>Bacteria</taxon>
        <taxon>Bacillati</taxon>
        <taxon>Actinomycetota</taxon>
        <taxon>Actinomycetes</taxon>
        <taxon>Propionibacteriales</taxon>
        <taxon>Nocardioidaceae</taxon>
        <taxon>Nocardioides</taxon>
    </lineage>
</organism>
<evidence type="ECO:0000313" key="2">
    <source>
        <dbReference type="EMBL" id="QBR91715.1"/>
    </source>
</evidence>
<dbReference type="PROSITE" id="PS50801">
    <property type="entry name" value="STAS"/>
    <property type="match status" value="1"/>
</dbReference>
<evidence type="ECO:0000313" key="3">
    <source>
        <dbReference type="Proteomes" id="UP000294894"/>
    </source>
</evidence>
<dbReference type="Proteomes" id="UP000294894">
    <property type="component" value="Chromosome"/>
</dbReference>
<proteinExistence type="predicted"/>
<dbReference type="EMBL" id="CP038267">
    <property type="protein sequence ID" value="QBR91715.1"/>
    <property type="molecule type" value="Genomic_DNA"/>
</dbReference>
<sequence>MDILTDGPTLVLCGDFDARSTSRVRSALHERLEESEHEVVVDLTHVESVDLPALRVLAYASHAAPRTGHHVTLRGCGPQVLRMLHLSRLIRFVEVDRDAA</sequence>
<evidence type="ECO:0000259" key="1">
    <source>
        <dbReference type="PROSITE" id="PS50801"/>
    </source>
</evidence>
<gene>
    <name evidence="2" type="ORF">EXE57_05105</name>
</gene>
<dbReference type="Pfam" id="PF13466">
    <property type="entry name" value="STAS_2"/>
    <property type="match status" value="1"/>
</dbReference>
<dbReference type="SUPFAM" id="SSF52091">
    <property type="entry name" value="SpoIIaa-like"/>
    <property type="match status" value="1"/>
</dbReference>
<dbReference type="InterPro" id="IPR058548">
    <property type="entry name" value="MlaB-like_STAS"/>
</dbReference>
<dbReference type="Gene3D" id="3.30.750.24">
    <property type="entry name" value="STAS domain"/>
    <property type="match status" value="1"/>
</dbReference>
<keyword evidence="3" id="KW-1185">Reference proteome</keyword>
<dbReference type="InterPro" id="IPR036513">
    <property type="entry name" value="STAS_dom_sf"/>
</dbReference>
<dbReference type="KEGG" id="noy:EXE57_05105"/>
<dbReference type="RefSeq" id="WP_135074602.1">
    <property type="nucleotide sequence ID" value="NZ_CP038267.1"/>
</dbReference>
<protein>
    <submittedName>
        <fullName evidence="2">Anti-sigma factor antagonist</fullName>
    </submittedName>
</protein>
<reference evidence="2 3" key="1">
    <citation type="submission" date="2019-03" db="EMBL/GenBank/DDBJ databases">
        <title>Three New Species of Nocardioides, Nocardioides euryhalodurans sp. nov., Nocardioides seonyuensis sp. nov. and Nocardioides eburneoflavus sp. nov., Iolated from Soil.</title>
        <authorList>
            <person name="Roh S.G."/>
            <person name="Lee C."/>
            <person name="Kim M.-K."/>
            <person name="Kim S.B."/>
        </authorList>
    </citation>
    <scope>NUCLEOTIDE SEQUENCE [LARGE SCALE GENOMIC DNA]</scope>
    <source>
        <strain evidence="2 3">MMS17-SY117</strain>
    </source>
</reference>
<dbReference type="OrthoDB" id="3787650at2"/>
<accession>A0A4P7GIG1</accession>
<name>A0A4P7GIG1_9ACTN</name>
<dbReference type="AlphaFoldDB" id="A0A4P7GIG1"/>
<dbReference type="CDD" id="cd07043">
    <property type="entry name" value="STAS_anti-anti-sigma_factors"/>
    <property type="match status" value="1"/>
</dbReference>
<dbReference type="InterPro" id="IPR002645">
    <property type="entry name" value="STAS_dom"/>
</dbReference>